<dbReference type="InParanoid" id="A0A7N2LK10"/>
<dbReference type="PROSITE" id="PS50104">
    <property type="entry name" value="TIR"/>
    <property type="match status" value="1"/>
</dbReference>
<dbReference type="InterPro" id="IPR027417">
    <property type="entry name" value="P-loop_NTPase"/>
</dbReference>
<dbReference type="SUPFAM" id="SSF52200">
    <property type="entry name" value="Toll/Interleukin receptor TIR domain"/>
    <property type="match status" value="1"/>
</dbReference>
<feature type="region of interest" description="Disordered" evidence="5">
    <location>
        <begin position="1071"/>
        <end position="1096"/>
    </location>
</feature>
<dbReference type="SUPFAM" id="SSF52058">
    <property type="entry name" value="L domain-like"/>
    <property type="match status" value="1"/>
</dbReference>
<evidence type="ECO:0000256" key="1">
    <source>
        <dbReference type="ARBA" id="ARBA00022614"/>
    </source>
</evidence>
<dbReference type="InterPro" id="IPR000157">
    <property type="entry name" value="TIR_dom"/>
</dbReference>
<feature type="region of interest" description="Disordered" evidence="5">
    <location>
        <begin position="56"/>
        <end position="75"/>
    </location>
</feature>
<dbReference type="SUPFAM" id="SSF46785">
    <property type="entry name" value="Winged helix' DNA-binding domain"/>
    <property type="match status" value="1"/>
</dbReference>
<keyword evidence="1" id="KW-0433">Leucine-rich repeat</keyword>
<dbReference type="EMBL" id="LRBV02000004">
    <property type="status" value="NOT_ANNOTATED_CDS"/>
    <property type="molecule type" value="Genomic_DNA"/>
</dbReference>
<protein>
    <recommendedName>
        <fullName evidence="6">TIR domain-containing protein</fullName>
    </recommendedName>
</protein>
<reference evidence="7" key="2">
    <citation type="submission" date="2021-01" db="UniProtKB">
        <authorList>
            <consortium name="EnsemblPlants"/>
        </authorList>
    </citation>
    <scope>IDENTIFICATION</scope>
</reference>
<dbReference type="AlphaFoldDB" id="A0A7N2LK10"/>
<evidence type="ECO:0000313" key="7">
    <source>
        <dbReference type="EnsemblPlants" id="QL04p075278:mrna"/>
    </source>
</evidence>
<feature type="compositionally biased region" description="Polar residues" evidence="5">
    <location>
        <begin position="1081"/>
        <end position="1096"/>
    </location>
</feature>
<sequence length="1268" mass="145123">MSTQGASSSSSSSSSTPQQSFRNFFVELVVWRWMGVWLFRNNEEIERGKSISPELVKENEESSQGASMSSPSPFSTPQWKYEVFLSFRGVDTRRGFTDHLYAALQRKGILTFRDDEELERGKPISPELLKAIEESRFAIVIFSRNYAFSTWCLDELAKIIRCMRETGLTVWPVFYDVDPSNVRKQTRTFGEAFSEHENRFTENIKKVEIWRDALREVTNLSGWHLQDWHESEFIQHIVEEMMEKLSSKSSSISKNFIGIESKVAKLIPSYLGFKNDVCMIGVYGMGGIGKTTLARVVYDEFRSHFEVSNFIANVREDSKKHGLHRLQQQLLVDILEDKNIDIRNVYEGVDMIKKRICHRKVLVVIDDVNQLDQLEKLAGEQDWFGLGSWIIIATRDEHVLVQHGVLKRYKPELLNNDDASKLFCLKSLKMEQPKEGYMQLSLKVVEYANGLPLALVTLGSFLVGRTTDEWKSALDSFKKTKGEIFDTLKISYDGLEEMWKEIFLDIACFFRGRTKDRVIQILENCGFDARIGISVLLEKSLLTIDDNECLGMHDLLAEMGEKIIRLESSGKLGKQSRLWLIEDLHCVLENDMASEAIQAIASSWKGNFKSEEFSEVFSKMSNLRLLIINGFGIPDALDFAPNSLKYLSLNFSSLKCLPSSFQPKELVHLRLFCSNFEYLWEGEKHFGKLKFIDLSSSENLIRTPDFSGVPGLVELTLVGCANLVDIHPSIGQLSRLKYLDLTYCESLTNLPSMSAEMQSLTTIRLSGCSKISSLPKFTGIMKSLSELYMDGTAIENLAPSSIKYLTTLTLFDLSYCRNLEFLPCNMDNLRSLEKLIISRCSRLKPLPRLPSTIRYIDAQYCYSLKPSPALVKLSSLLQPYSQWFPYNESSGGVAFTILYRHLQGLLCRKTVNETSTKRKEDEGESITEFHIIIDGFDIPSWLTHQSVGNSISIELPSNWCNCKWMGFAFCASVSASKWIRIGVRACVIALGDTPQNNYVSKLLFGTMRCEDNIWLLYLSRDNWFATVGNGECSQIKAMLVHPDKNMGVHKQANPLRNSNVLSDSIKKRDYDEQLRKESRTRSVCQRSHSTSHQGNQDYCSEESRRIQCTKCGLSHIWVCTNRSKATARWCQDCCQYHQAKDGDGWVEYRGSLVEIPRAFVYAESKIFDVSEWAIFQGMACRPNTHQPSFHVNMDGLEKTQRSKSCRFPWDLDAEMMDEDEEAFESWLQQALASGLFCECSKRRKGWSPFNLQHKKGKKEKQWHRRTSC</sequence>
<dbReference type="PANTHER" id="PTHR11017">
    <property type="entry name" value="LEUCINE-RICH REPEAT-CONTAINING PROTEIN"/>
    <property type="match status" value="1"/>
</dbReference>
<dbReference type="Pfam" id="PF01582">
    <property type="entry name" value="TIR"/>
    <property type="match status" value="1"/>
</dbReference>
<dbReference type="GO" id="GO:0061809">
    <property type="term" value="F:NAD+ nucleosidase activity, cyclic ADP-ribose generating"/>
    <property type="evidence" value="ECO:0007669"/>
    <property type="project" value="UniProtKB-EC"/>
</dbReference>
<accession>A0A7N2LK10</accession>
<dbReference type="InterPro" id="IPR042197">
    <property type="entry name" value="Apaf_helical"/>
</dbReference>
<reference evidence="7 8" key="1">
    <citation type="journal article" date="2016" name="G3 (Bethesda)">
        <title>First Draft Assembly and Annotation of the Genome of a California Endemic Oak Quercus lobata Nee (Fagaceae).</title>
        <authorList>
            <person name="Sork V.L."/>
            <person name="Fitz-Gibbon S.T."/>
            <person name="Puiu D."/>
            <person name="Crepeau M."/>
            <person name="Gugger P.F."/>
            <person name="Sherman R."/>
            <person name="Stevens K."/>
            <person name="Langley C.H."/>
            <person name="Pellegrini M."/>
            <person name="Salzberg S.L."/>
        </authorList>
    </citation>
    <scope>NUCLEOTIDE SEQUENCE [LARGE SCALE GENOMIC DNA]</scope>
    <source>
        <strain evidence="7 8">cv. SW786</strain>
    </source>
</reference>
<organism evidence="7 8">
    <name type="scientific">Quercus lobata</name>
    <name type="common">Valley oak</name>
    <dbReference type="NCBI Taxonomy" id="97700"/>
    <lineage>
        <taxon>Eukaryota</taxon>
        <taxon>Viridiplantae</taxon>
        <taxon>Streptophyta</taxon>
        <taxon>Embryophyta</taxon>
        <taxon>Tracheophyta</taxon>
        <taxon>Spermatophyta</taxon>
        <taxon>Magnoliopsida</taxon>
        <taxon>eudicotyledons</taxon>
        <taxon>Gunneridae</taxon>
        <taxon>Pentapetalae</taxon>
        <taxon>rosids</taxon>
        <taxon>fabids</taxon>
        <taxon>Fagales</taxon>
        <taxon>Fagaceae</taxon>
        <taxon>Quercus</taxon>
    </lineage>
</organism>
<dbReference type="InterPro" id="IPR032675">
    <property type="entry name" value="LRR_dom_sf"/>
</dbReference>
<evidence type="ECO:0000256" key="5">
    <source>
        <dbReference type="SAM" id="MobiDB-lite"/>
    </source>
</evidence>
<feature type="domain" description="TIR" evidence="6">
    <location>
        <begin position="79"/>
        <end position="245"/>
    </location>
</feature>
<dbReference type="SUPFAM" id="SSF52540">
    <property type="entry name" value="P-loop containing nucleoside triphosphate hydrolases"/>
    <property type="match status" value="1"/>
</dbReference>
<dbReference type="Pfam" id="PF00931">
    <property type="entry name" value="NB-ARC"/>
    <property type="match status" value="1"/>
</dbReference>
<dbReference type="Gramene" id="QL04p075278:mrna">
    <property type="protein sequence ID" value="QL04p075278:mrna"/>
    <property type="gene ID" value="QL04p075278"/>
</dbReference>
<keyword evidence="4" id="KW-0520">NAD</keyword>
<evidence type="ECO:0000259" key="6">
    <source>
        <dbReference type="PROSITE" id="PS50104"/>
    </source>
</evidence>
<keyword evidence="3" id="KW-0611">Plant defense</keyword>
<dbReference type="InterPro" id="IPR058192">
    <property type="entry name" value="WHD_ROQ1-like"/>
</dbReference>
<dbReference type="FunFam" id="3.40.50.10140:FF:000007">
    <property type="entry name" value="Disease resistance protein (TIR-NBS-LRR class)"/>
    <property type="match status" value="1"/>
</dbReference>
<dbReference type="GO" id="GO:0007165">
    <property type="term" value="P:signal transduction"/>
    <property type="evidence" value="ECO:0007669"/>
    <property type="project" value="InterPro"/>
</dbReference>
<dbReference type="FunCoup" id="A0A7N2LK10">
    <property type="interactions" value="255"/>
</dbReference>
<feature type="compositionally biased region" description="Basic and acidic residues" evidence="5">
    <location>
        <begin position="1071"/>
        <end position="1080"/>
    </location>
</feature>
<keyword evidence="8" id="KW-1185">Reference proteome</keyword>
<dbReference type="EnsemblPlants" id="QL04p075278:mrna">
    <property type="protein sequence ID" value="QL04p075278:mrna"/>
    <property type="gene ID" value="QL04p075278"/>
</dbReference>
<evidence type="ECO:0000256" key="4">
    <source>
        <dbReference type="ARBA" id="ARBA00023027"/>
    </source>
</evidence>
<proteinExistence type="predicted"/>
<dbReference type="Pfam" id="PF14901">
    <property type="entry name" value="Jiv90"/>
    <property type="match status" value="1"/>
</dbReference>
<evidence type="ECO:0000256" key="3">
    <source>
        <dbReference type="ARBA" id="ARBA00022821"/>
    </source>
</evidence>
<dbReference type="GO" id="GO:0043531">
    <property type="term" value="F:ADP binding"/>
    <property type="evidence" value="ECO:0007669"/>
    <property type="project" value="InterPro"/>
</dbReference>
<feature type="compositionally biased region" description="Low complexity" evidence="5">
    <location>
        <begin position="62"/>
        <end position="75"/>
    </location>
</feature>
<evidence type="ECO:0000256" key="2">
    <source>
        <dbReference type="ARBA" id="ARBA00022737"/>
    </source>
</evidence>
<dbReference type="Gene3D" id="3.40.50.300">
    <property type="entry name" value="P-loop containing nucleotide triphosphate hydrolases"/>
    <property type="match status" value="1"/>
</dbReference>
<dbReference type="InterPro" id="IPR032843">
    <property type="entry name" value="Jiv"/>
</dbReference>
<dbReference type="PANTHER" id="PTHR11017:SF559">
    <property type="entry name" value="DISEASE RESISTANCE PROTEIN CHL1"/>
    <property type="match status" value="1"/>
</dbReference>
<dbReference type="Gene3D" id="1.10.8.430">
    <property type="entry name" value="Helical domain of apoptotic protease-activating factors"/>
    <property type="match status" value="1"/>
</dbReference>
<dbReference type="Gene3D" id="3.40.50.10140">
    <property type="entry name" value="Toll/interleukin-1 receptor homology (TIR) domain"/>
    <property type="match status" value="1"/>
</dbReference>
<dbReference type="InterPro" id="IPR044974">
    <property type="entry name" value="Disease_R_plants"/>
</dbReference>
<dbReference type="GO" id="GO:0006952">
    <property type="term" value="P:defense response"/>
    <property type="evidence" value="ECO:0007669"/>
    <property type="project" value="UniProtKB-KW"/>
</dbReference>
<dbReference type="InterPro" id="IPR002182">
    <property type="entry name" value="NB-ARC"/>
</dbReference>
<dbReference type="Gene3D" id="3.80.10.10">
    <property type="entry name" value="Ribonuclease Inhibitor"/>
    <property type="match status" value="2"/>
</dbReference>
<dbReference type="InterPro" id="IPR035897">
    <property type="entry name" value="Toll_tir_struct_dom_sf"/>
</dbReference>
<dbReference type="PRINTS" id="PR00364">
    <property type="entry name" value="DISEASERSIST"/>
</dbReference>
<dbReference type="InterPro" id="IPR036390">
    <property type="entry name" value="WH_DNA-bd_sf"/>
</dbReference>
<dbReference type="SMART" id="SM00255">
    <property type="entry name" value="TIR"/>
    <property type="match status" value="1"/>
</dbReference>
<evidence type="ECO:0000313" key="8">
    <source>
        <dbReference type="Proteomes" id="UP000594261"/>
    </source>
</evidence>
<keyword evidence="2" id="KW-0677">Repeat</keyword>
<dbReference type="Proteomes" id="UP000594261">
    <property type="component" value="Chromosome 4"/>
</dbReference>
<dbReference type="Pfam" id="PF23282">
    <property type="entry name" value="WHD_ROQ1"/>
    <property type="match status" value="1"/>
</dbReference>
<name>A0A7N2LK10_QUELO</name>